<feature type="non-terminal residue" evidence="2">
    <location>
        <position position="141"/>
    </location>
</feature>
<sequence length="141" mass="16139">MDAPLHGAILDAAVQRSAAISHDKVDTLGRMVHARLERIHGRIDSLAGQSRAIEQKAQDELYEAVNSGRNERLSTLVELGKELRQEYTDKFAEMEKQLRDDYRTRLDDLEDAFAERMEKVEEELRRSRKKPSVPNPPGVRT</sequence>
<reference evidence="2 3" key="1">
    <citation type="submission" date="2019-01" db="EMBL/GenBank/DDBJ databases">
        <title>Anoxybacillus flavithermus in powdered infant formula.</title>
        <authorList>
            <person name="Rhee M.S."/>
            <person name="Choi I.-G."/>
            <person name="Cho T.J."/>
            <person name="Park B."/>
        </authorList>
    </citation>
    <scope>NUCLEOTIDE SEQUENCE [LARGE SCALE GENOMIC DNA]</scope>
    <source>
        <strain evidence="2 3">FHS-PPAM212</strain>
    </source>
</reference>
<evidence type="ECO:0000313" key="3">
    <source>
        <dbReference type="Proteomes" id="UP000286434"/>
    </source>
</evidence>
<accession>A0AAX1ZXF1</accession>
<gene>
    <name evidence="2" type="ORF">EA138_14280</name>
</gene>
<dbReference type="AlphaFoldDB" id="A0AAX1ZXF1"/>
<organism evidence="2 3">
    <name type="scientific">Anoxybacillus flavithermus</name>
    <dbReference type="NCBI Taxonomy" id="33934"/>
    <lineage>
        <taxon>Bacteria</taxon>
        <taxon>Bacillati</taxon>
        <taxon>Bacillota</taxon>
        <taxon>Bacilli</taxon>
        <taxon>Bacillales</taxon>
        <taxon>Anoxybacillaceae</taxon>
        <taxon>Anoxybacillus</taxon>
    </lineage>
</organism>
<feature type="region of interest" description="Disordered" evidence="1">
    <location>
        <begin position="120"/>
        <end position="141"/>
    </location>
</feature>
<evidence type="ECO:0000256" key="1">
    <source>
        <dbReference type="SAM" id="MobiDB-lite"/>
    </source>
</evidence>
<name>A0AAX1ZXF1_9BACL</name>
<evidence type="ECO:0000313" key="2">
    <source>
        <dbReference type="EMBL" id="RWU04790.1"/>
    </source>
</evidence>
<protein>
    <submittedName>
        <fullName evidence="2">Uncharacterized protein</fullName>
    </submittedName>
</protein>
<dbReference type="EMBL" id="SBBW01000165">
    <property type="protein sequence ID" value="RWU04790.1"/>
    <property type="molecule type" value="Genomic_DNA"/>
</dbReference>
<dbReference type="SUPFAM" id="SSF58113">
    <property type="entry name" value="Apolipoprotein A-I"/>
    <property type="match status" value="1"/>
</dbReference>
<comment type="caution">
    <text evidence="2">The sequence shown here is derived from an EMBL/GenBank/DDBJ whole genome shotgun (WGS) entry which is preliminary data.</text>
</comment>
<proteinExistence type="predicted"/>
<dbReference type="RefSeq" id="WP_420913190.1">
    <property type="nucleotide sequence ID" value="NZ_SBBW01000165.1"/>
</dbReference>
<dbReference type="Proteomes" id="UP000286434">
    <property type="component" value="Unassembled WGS sequence"/>
</dbReference>